<dbReference type="EMBL" id="ML996567">
    <property type="protein sequence ID" value="KAF2760797.1"/>
    <property type="molecule type" value="Genomic_DNA"/>
</dbReference>
<evidence type="ECO:0000256" key="2">
    <source>
        <dbReference type="RuleBase" id="RU003954"/>
    </source>
</evidence>
<comment type="similarity">
    <text evidence="1 2">Belongs to the PAL/histidase family.</text>
</comment>
<dbReference type="Gene3D" id="1.10.274.20">
    <property type="entry name" value="Phenylalanine ammonia-lyase 1, domain 3"/>
    <property type="match status" value="1"/>
</dbReference>
<keyword evidence="4" id="KW-1185">Reference proteome</keyword>
<dbReference type="InterPro" id="IPR023144">
    <property type="entry name" value="Phe_NH3-lyase_shielding_dom_sf"/>
</dbReference>
<accession>A0A6A6WGN2</accession>
<dbReference type="GO" id="GO:0006559">
    <property type="term" value="P:L-phenylalanine catabolic process"/>
    <property type="evidence" value="ECO:0007669"/>
    <property type="project" value="InterPro"/>
</dbReference>
<dbReference type="GO" id="GO:0016841">
    <property type="term" value="F:ammonia-lyase activity"/>
    <property type="evidence" value="ECO:0007669"/>
    <property type="project" value="InterPro"/>
</dbReference>
<dbReference type="PANTHER" id="PTHR10362">
    <property type="entry name" value="HISTIDINE AMMONIA-LYASE"/>
    <property type="match status" value="1"/>
</dbReference>
<evidence type="ECO:0000313" key="4">
    <source>
        <dbReference type="Proteomes" id="UP000799437"/>
    </source>
</evidence>
<protein>
    <submittedName>
        <fullName evidence="3">Phenylalanine ammonia-lyase</fullName>
    </submittedName>
</protein>
<dbReference type="OrthoDB" id="10051290at2759"/>
<evidence type="ECO:0000256" key="1">
    <source>
        <dbReference type="ARBA" id="ARBA00007238"/>
    </source>
</evidence>
<dbReference type="AlphaFoldDB" id="A0A6A6WGN2"/>
<organism evidence="3 4">
    <name type="scientific">Pseudovirgaria hyperparasitica</name>
    <dbReference type="NCBI Taxonomy" id="470096"/>
    <lineage>
        <taxon>Eukaryota</taxon>
        <taxon>Fungi</taxon>
        <taxon>Dikarya</taxon>
        <taxon>Ascomycota</taxon>
        <taxon>Pezizomycotina</taxon>
        <taxon>Dothideomycetes</taxon>
        <taxon>Dothideomycetes incertae sedis</taxon>
        <taxon>Acrospermales</taxon>
        <taxon>Acrospermaceae</taxon>
        <taxon>Pseudovirgaria</taxon>
    </lineage>
</organism>
<dbReference type="Gene3D" id="1.20.200.10">
    <property type="entry name" value="Fumarase/aspartase (Central domain)"/>
    <property type="match status" value="1"/>
</dbReference>
<name>A0A6A6WGN2_9PEZI</name>
<gene>
    <name evidence="3" type="ORF">EJ05DRAFT_448995</name>
</gene>
<dbReference type="Gene3D" id="1.10.275.10">
    <property type="entry name" value="Fumarase/aspartase (N-terminal domain)"/>
    <property type="match status" value="1"/>
</dbReference>
<evidence type="ECO:0000313" key="3">
    <source>
        <dbReference type="EMBL" id="KAF2760797.1"/>
    </source>
</evidence>
<reference evidence="3" key="1">
    <citation type="journal article" date="2020" name="Stud. Mycol.">
        <title>101 Dothideomycetes genomes: a test case for predicting lifestyles and emergence of pathogens.</title>
        <authorList>
            <person name="Haridas S."/>
            <person name="Albert R."/>
            <person name="Binder M."/>
            <person name="Bloem J."/>
            <person name="Labutti K."/>
            <person name="Salamov A."/>
            <person name="Andreopoulos B."/>
            <person name="Baker S."/>
            <person name="Barry K."/>
            <person name="Bills G."/>
            <person name="Bluhm B."/>
            <person name="Cannon C."/>
            <person name="Castanera R."/>
            <person name="Culley D."/>
            <person name="Daum C."/>
            <person name="Ezra D."/>
            <person name="Gonzalez J."/>
            <person name="Henrissat B."/>
            <person name="Kuo A."/>
            <person name="Liang C."/>
            <person name="Lipzen A."/>
            <person name="Lutzoni F."/>
            <person name="Magnuson J."/>
            <person name="Mondo S."/>
            <person name="Nolan M."/>
            <person name="Ohm R."/>
            <person name="Pangilinan J."/>
            <person name="Park H.-J."/>
            <person name="Ramirez L."/>
            <person name="Alfaro M."/>
            <person name="Sun H."/>
            <person name="Tritt A."/>
            <person name="Yoshinaga Y."/>
            <person name="Zwiers L.-H."/>
            <person name="Turgeon B."/>
            <person name="Goodwin S."/>
            <person name="Spatafora J."/>
            <person name="Crous P."/>
            <person name="Grigoriev I."/>
        </authorList>
    </citation>
    <scope>NUCLEOTIDE SEQUENCE</scope>
    <source>
        <strain evidence="3">CBS 121739</strain>
    </source>
</reference>
<dbReference type="RefSeq" id="XP_033603248.1">
    <property type="nucleotide sequence ID" value="XM_033742323.1"/>
</dbReference>
<dbReference type="Pfam" id="PF00221">
    <property type="entry name" value="Lyase_aromatic"/>
    <property type="match status" value="1"/>
</dbReference>
<dbReference type="NCBIfam" id="TIGR01226">
    <property type="entry name" value="phe_am_lyase"/>
    <property type="match status" value="1"/>
</dbReference>
<dbReference type="InterPro" id="IPR008948">
    <property type="entry name" value="L-Aspartase-like"/>
</dbReference>
<dbReference type="InterPro" id="IPR024083">
    <property type="entry name" value="Fumarase/histidase_N"/>
</dbReference>
<keyword evidence="2 3" id="KW-0456">Lyase</keyword>
<dbReference type="PROSITE" id="PS00488">
    <property type="entry name" value="PAL_HISTIDASE"/>
    <property type="match status" value="1"/>
</dbReference>
<dbReference type="SUPFAM" id="SSF48557">
    <property type="entry name" value="L-aspartase-like"/>
    <property type="match status" value="1"/>
</dbReference>
<sequence>MPTFNSFSSLTVAHWAHLKRALKEGPIALSGRNITVADVIAVSRYGQKAHLDQASIAAINKSSALVETLLANGEVIYGVNTGFGGSADTRTEHVYQLQDNLIEFLRFGLVPEELQMRRPNAAQEPSTSVLRPSVSMPETWVKATMLVRANSLASGASGIRVTTLETLLSLLNEDITPIIPMRGSISASGDLSPLAYIGAALQGRSNAIVRVKKGKSRYLKSAKAALKSSNISPIQLGPKEGLAIVNGTAVSASVGALAMHEAILLSNLAQMLTAMSVEALAGTDESFDPFIARVRPHPGQISVANTIRHCLQGSQLLSNSHASNNTLRQDRYSIRTAPQWLGPIVEDIQLAFSQISIELNSITDNPLLDTDTARVLHGGNFQAKSVTSAMEKVRQACESIGRMLFTQTTELINPSTNRGLPPNLVIDEPSTSLIWKGTDILVAALQSELGFLASSVASHVQTAEMGNQSLNSLALIACRYTLDALAVLAQMIAAALVALCQALDIRSMDLRFRAALEPLFKSHLQRLVFAPIDITVAAAEEIHQAAWSAFQARLVAGMSLDSPERFRGAAQATLPVLLDALGPHHVQSAQILQEWTTSCAAFSLAEFVRVREEHFDSPDTVEYLGLGSRRLYGFVRRTCGVPFLRNKSLAEVVVDKGVAGVVARGERAGVEEKEEDREESSIRAPTMGGLIGDVFERIVDGSVWDVVVDCVREVDEDAKSRARNSKL</sequence>
<dbReference type="Proteomes" id="UP000799437">
    <property type="component" value="Unassembled WGS sequence"/>
</dbReference>
<proteinExistence type="inferred from homology"/>
<dbReference type="GO" id="GO:0005737">
    <property type="term" value="C:cytoplasm"/>
    <property type="evidence" value="ECO:0007669"/>
    <property type="project" value="InterPro"/>
</dbReference>
<dbReference type="InterPro" id="IPR022313">
    <property type="entry name" value="Phe/His_NH3-lyase_AS"/>
</dbReference>
<dbReference type="InterPro" id="IPR005922">
    <property type="entry name" value="Phe_NH3-lyase"/>
</dbReference>
<dbReference type="GeneID" id="54483377"/>
<dbReference type="InterPro" id="IPR001106">
    <property type="entry name" value="Aromatic_Lyase"/>
</dbReference>
<dbReference type="CDD" id="cd00332">
    <property type="entry name" value="PAL-HAL"/>
    <property type="match status" value="1"/>
</dbReference>